<protein>
    <submittedName>
        <fullName evidence="1">Uncharacterized protein</fullName>
    </submittedName>
</protein>
<dbReference type="EMBL" id="SNRW01035137">
    <property type="protein sequence ID" value="KAA6355123.1"/>
    <property type="molecule type" value="Genomic_DNA"/>
</dbReference>
<evidence type="ECO:0000313" key="2">
    <source>
        <dbReference type="Proteomes" id="UP000324800"/>
    </source>
</evidence>
<evidence type="ECO:0000313" key="1">
    <source>
        <dbReference type="EMBL" id="KAA6355123.1"/>
    </source>
</evidence>
<dbReference type="Proteomes" id="UP000324800">
    <property type="component" value="Unassembled WGS sequence"/>
</dbReference>
<comment type="caution">
    <text evidence="1">The sequence shown here is derived from an EMBL/GenBank/DDBJ whole genome shotgun (WGS) entry which is preliminary data.</text>
</comment>
<name>A0A5J4TB88_9EUKA</name>
<proteinExistence type="predicted"/>
<dbReference type="AlphaFoldDB" id="A0A5J4TB88"/>
<gene>
    <name evidence="1" type="ORF">EZS28_049351</name>
</gene>
<sequence>MNKSVFQPAMQMEFQGQQIDSNLDQLLMTPCRQKKINQMLGRWRRIVVYHQMVKSEILGQFYRVTEFPATTIQERRDPSEEAKQDQIIGSPAKRLECIDNSQHVGIEKDILVEVDSNKKQTDLSYNSSSSGNTSNRCESCTLERDAENARSGSGSAANLCAFRRSVSYQKERQIKSLKIDTDNSSAAYNINRCSAAVAIAKLVDRTLETAEVLNLQLHAFHIPGVTNRIPDSLSRLATSGDY</sequence>
<reference evidence="1 2" key="1">
    <citation type="submission" date="2019-03" db="EMBL/GenBank/DDBJ databases">
        <title>Single cell metagenomics reveals metabolic interactions within the superorganism composed of flagellate Streblomastix strix and complex community of Bacteroidetes bacteria on its surface.</title>
        <authorList>
            <person name="Treitli S.C."/>
            <person name="Kolisko M."/>
            <person name="Husnik F."/>
            <person name="Keeling P."/>
            <person name="Hampl V."/>
        </authorList>
    </citation>
    <scope>NUCLEOTIDE SEQUENCE [LARGE SCALE GENOMIC DNA]</scope>
    <source>
        <strain evidence="1">ST1C</strain>
    </source>
</reference>
<organism evidence="1 2">
    <name type="scientific">Streblomastix strix</name>
    <dbReference type="NCBI Taxonomy" id="222440"/>
    <lineage>
        <taxon>Eukaryota</taxon>
        <taxon>Metamonada</taxon>
        <taxon>Preaxostyla</taxon>
        <taxon>Oxymonadida</taxon>
        <taxon>Streblomastigidae</taxon>
        <taxon>Streblomastix</taxon>
    </lineage>
</organism>
<feature type="non-terminal residue" evidence="1">
    <location>
        <position position="242"/>
    </location>
</feature>
<accession>A0A5J4TB88</accession>